<name>A0A6M0R847_9CLOT</name>
<keyword evidence="13" id="KW-0121">Carboxypeptidase</keyword>
<keyword evidence="10" id="KW-1133">Transmembrane helix</keyword>
<evidence type="ECO:0000256" key="7">
    <source>
        <dbReference type="PIRSR" id="PIRSR618044-1"/>
    </source>
</evidence>
<evidence type="ECO:0000256" key="5">
    <source>
        <dbReference type="ARBA" id="ARBA00022984"/>
    </source>
</evidence>
<evidence type="ECO:0000313" key="13">
    <source>
        <dbReference type="EMBL" id="NEZ46405.1"/>
    </source>
</evidence>
<feature type="active site" evidence="7">
    <location>
        <position position="124"/>
    </location>
</feature>
<gene>
    <name evidence="13" type="ORF">FDF74_04150</name>
</gene>
<evidence type="ECO:0000256" key="3">
    <source>
        <dbReference type="ARBA" id="ARBA00022801"/>
    </source>
</evidence>
<evidence type="ECO:0000256" key="4">
    <source>
        <dbReference type="ARBA" id="ARBA00022960"/>
    </source>
</evidence>
<evidence type="ECO:0000256" key="6">
    <source>
        <dbReference type="ARBA" id="ARBA00023316"/>
    </source>
</evidence>
<dbReference type="InterPro" id="IPR012338">
    <property type="entry name" value="Beta-lactam/transpept-like"/>
</dbReference>
<dbReference type="PANTHER" id="PTHR21581">
    <property type="entry name" value="D-ALANYL-D-ALANINE CARBOXYPEPTIDASE"/>
    <property type="match status" value="1"/>
</dbReference>
<dbReference type="GO" id="GO:0006508">
    <property type="term" value="P:proteolysis"/>
    <property type="evidence" value="ECO:0007669"/>
    <property type="project" value="InterPro"/>
</dbReference>
<keyword evidence="3" id="KW-0378">Hydrolase</keyword>
<dbReference type="InterPro" id="IPR001967">
    <property type="entry name" value="Peptidase_S11_N"/>
</dbReference>
<dbReference type="GO" id="GO:0009252">
    <property type="term" value="P:peptidoglycan biosynthetic process"/>
    <property type="evidence" value="ECO:0007669"/>
    <property type="project" value="UniProtKB-KW"/>
</dbReference>
<keyword evidence="10" id="KW-0812">Transmembrane</keyword>
<evidence type="ECO:0000256" key="8">
    <source>
        <dbReference type="PIRSR" id="PIRSR618044-2"/>
    </source>
</evidence>
<dbReference type="Pfam" id="PF00768">
    <property type="entry name" value="Peptidase_S11"/>
    <property type="match status" value="1"/>
</dbReference>
<proteinExistence type="inferred from homology"/>
<keyword evidence="6" id="KW-0961">Cell wall biogenesis/degradation</keyword>
<reference evidence="13 14" key="1">
    <citation type="submission" date="2019-04" db="EMBL/GenBank/DDBJ databases">
        <title>Genome sequencing of Clostridium botulinum Groups I-IV and Clostridium butyricum.</title>
        <authorList>
            <person name="Brunt J."/>
            <person name="Van Vliet A.H.M."/>
            <person name="Stringer S.C."/>
            <person name="Carter A.T."/>
            <person name="Peck M.W."/>
        </authorList>
    </citation>
    <scope>NUCLEOTIDE SEQUENCE [LARGE SCALE GENOMIC DNA]</scope>
    <source>
        <strain evidence="13 14">IFR 18/094</strain>
    </source>
</reference>
<feature type="domain" description="Peptidase S11 D-alanyl-D-alanine carboxypeptidase A N-terminal" evidence="12">
    <location>
        <begin position="30"/>
        <end position="258"/>
    </location>
</feature>
<keyword evidence="10" id="KW-0472">Membrane</keyword>
<sequence length="424" mass="48042">MKNKRISLITLFICLFVITSNVFAASNDNPTMPNIYAKAAITIDVKTGEIIYTKDIDKKMYPASTTKLLTALLLAENKKKDDAIPYTADAKKQPEYSLNKNIRPIDLNETIKANDVMDGLLLFSGNDVAYMISDSVSGNSKNFENMMNNKIKELHLKNTHFVTPNGLHNDNHYTTPYDLSVIGRTALKNQWVYNSSHKKDSIVATSKGTKMPIKNRNKLLGEDGCIAGKTGFTNAAGRCLVALFERNGRQILGVVMGSVYDAHDSFVFNDMKKIMDWSYGTKPSHLYKKGTTLSTKKIAYKPLGFVGPSKTIEVPLILQEDALYYKNDINDKEIKKNFNIENTSFNALCGKKNIGTLTIQERETKKTYSLYSSLSSKQIFKYNMPFYIATAVALIVVIAIIFLIFKFKHNIKRKRDRRKNKYWY</sequence>
<dbReference type="GO" id="GO:0071555">
    <property type="term" value="P:cell wall organization"/>
    <property type="evidence" value="ECO:0007669"/>
    <property type="project" value="UniProtKB-KW"/>
</dbReference>
<dbReference type="Gene3D" id="3.40.710.10">
    <property type="entry name" value="DD-peptidase/beta-lactamase superfamily"/>
    <property type="match status" value="1"/>
</dbReference>
<evidence type="ECO:0000313" key="14">
    <source>
        <dbReference type="Proteomes" id="UP000473885"/>
    </source>
</evidence>
<dbReference type="PANTHER" id="PTHR21581:SF26">
    <property type="entry name" value="D-ALANYL-D-ALANINE ENDOPEPTIDASE"/>
    <property type="match status" value="1"/>
</dbReference>
<evidence type="ECO:0000259" key="12">
    <source>
        <dbReference type="Pfam" id="PF00768"/>
    </source>
</evidence>
<keyword evidence="4" id="KW-0133">Cell shape</keyword>
<dbReference type="AlphaFoldDB" id="A0A6M0R847"/>
<feature type="signal peptide" evidence="11">
    <location>
        <begin position="1"/>
        <end position="24"/>
    </location>
</feature>
<accession>A0A6M0R847</accession>
<keyword evidence="14" id="KW-1185">Reference proteome</keyword>
<dbReference type="SUPFAM" id="SSF56601">
    <property type="entry name" value="beta-lactamase/transpeptidase-like"/>
    <property type="match status" value="1"/>
</dbReference>
<dbReference type="RefSeq" id="WP_163248637.1">
    <property type="nucleotide sequence ID" value="NZ_SXDP01000002.1"/>
</dbReference>
<evidence type="ECO:0000256" key="2">
    <source>
        <dbReference type="ARBA" id="ARBA00022729"/>
    </source>
</evidence>
<feature type="active site" description="Proton acceptor" evidence="7">
    <location>
        <position position="67"/>
    </location>
</feature>
<organism evidence="13 14">
    <name type="scientific">Clostridium niameyense</name>
    <dbReference type="NCBI Taxonomy" id="1622073"/>
    <lineage>
        <taxon>Bacteria</taxon>
        <taxon>Bacillati</taxon>
        <taxon>Bacillota</taxon>
        <taxon>Clostridia</taxon>
        <taxon>Eubacteriales</taxon>
        <taxon>Clostridiaceae</taxon>
        <taxon>Clostridium</taxon>
    </lineage>
</organism>
<feature type="active site" description="Acyl-ester intermediate" evidence="7">
    <location>
        <position position="64"/>
    </location>
</feature>
<feature type="binding site" evidence="8">
    <location>
        <position position="229"/>
    </location>
    <ligand>
        <name>substrate</name>
    </ligand>
</feature>
<evidence type="ECO:0000256" key="9">
    <source>
        <dbReference type="RuleBase" id="RU004016"/>
    </source>
</evidence>
<dbReference type="EMBL" id="SXDP01000002">
    <property type="protein sequence ID" value="NEZ46405.1"/>
    <property type="molecule type" value="Genomic_DNA"/>
</dbReference>
<keyword evidence="2 11" id="KW-0732">Signal</keyword>
<evidence type="ECO:0000256" key="11">
    <source>
        <dbReference type="SAM" id="SignalP"/>
    </source>
</evidence>
<feature type="transmembrane region" description="Helical" evidence="10">
    <location>
        <begin position="384"/>
        <end position="405"/>
    </location>
</feature>
<dbReference type="InterPro" id="IPR018044">
    <property type="entry name" value="Peptidase_S11"/>
</dbReference>
<feature type="chain" id="PRO_5027012180" evidence="11">
    <location>
        <begin position="25"/>
        <end position="424"/>
    </location>
</feature>
<dbReference type="PRINTS" id="PR00725">
    <property type="entry name" value="DADACBPTASE1"/>
</dbReference>
<evidence type="ECO:0000256" key="1">
    <source>
        <dbReference type="ARBA" id="ARBA00007164"/>
    </source>
</evidence>
<keyword evidence="13" id="KW-0645">Protease</keyword>
<comment type="caution">
    <text evidence="13">The sequence shown here is derived from an EMBL/GenBank/DDBJ whole genome shotgun (WGS) entry which is preliminary data.</text>
</comment>
<dbReference type="GO" id="GO:0009002">
    <property type="term" value="F:serine-type D-Ala-D-Ala carboxypeptidase activity"/>
    <property type="evidence" value="ECO:0007669"/>
    <property type="project" value="InterPro"/>
</dbReference>
<dbReference type="GO" id="GO:0008360">
    <property type="term" value="P:regulation of cell shape"/>
    <property type="evidence" value="ECO:0007669"/>
    <property type="project" value="UniProtKB-KW"/>
</dbReference>
<comment type="similarity">
    <text evidence="1 9">Belongs to the peptidase S11 family.</text>
</comment>
<evidence type="ECO:0000256" key="10">
    <source>
        <dbReference type="SAM" id="Phobius"/>
    </source>
</evidence>
<protein>
    <submittedName>
        <fullName evidence="13">D-alanyl-D-alanine carboxypeptidase</fullName>
    </submittedName>
</protein>
<keyword evidence="5" id="KW-0573">Peptidoglycan synthesis</keyword>
<dbReference type="Proteomes" id="UP000473885">
    <property type="component" value="Unassembled WGS sequence"/>
</dbReference>